<comment type="catalytic activity">
    <reaction evidence="8">
        <text>(sulfur carrier)-H + L-cysteine = (sulfur carrier)-SH + L-alanine</text>
        <dbReference type="Rhea" id="RHEA:43892"/>
        <dbReference type="Rhea" id="RHEA-COMP:14737"/>
        <dbReference type="Rhea" id="RHEA-COMP:14739"/>
        <dbReference type="ChEBI" id="CHEBI:29917"/>
        <dbReference type="ChEBI" id="CHEBI:35235"/>
        <dbReference type="ChEBI" id="CHEBI:57972"/>
        <dbReference type="ChEBI" id="CHEBI:64428"/>
        <dbReference type="EC" id="2.8.1.7"/>
    </reaction>
</comment>
<dbReference type="PANTHER" id="PTHR11601">
    <property type="entry name" value="CYSTEINE DESULFURYLASE FAMILY MEMBER"/>
    <property type="match status" value="1"/>
</dbReference>
<evidence type="ECO:0000313" key="10">
    <source>
        <dbReference type="EMBL" id="MBD2595945.1"/>
    </source>
</evidence>
<evidence type="ECO:0000256" key="7">
    <source>
        <dbReference type="ARBA" id="ARBA00023014"/>
    </source>
</evidence>
<gene>
    <name evidence="10" type="ORF">H6G74_16645</name>
</gene>
<organism evidence="10 11">
    <name type="scientific">Nostoc spongiaeforme FACHB-130</name>
    <dbReference type="NCBI Taxonomy" id="1357510"/>
    <lineage>
        <taxon>Bacteria</taxon>
        <taxon>Bacillati</taxon>
        <taxon>Cyanobacteriota</taxon>
        <taxon>Cyanophyceae</taxon>
        <taxon>Nostocales</taxon>
        <taxon>Nostocaceae</taxon>
        <taxon>Nostoc</taxon>
    </lineage>
</organism>
<evidence type="ECO:0000256" key="6">
    <source>
        <dbReference type="ARBA" id="ARBA00023004"/>
    </source>
</evidence>
<sequence>MTHIIYLDYHSTTPVDPRVAEKVMYYMTTAFGNANSVDHGYGDEAAKAVKQARQQIAELINASPKEIIFTSGATESINLAIQGQITQQNTPVKIIVSPVEHKAVIDTCKALVKKGLAEIIWLKVNQQAQIDLEHLEKVCADGAALLCVMAANNEVGTIYPIKKIGAIASSYNIPFLCDASQAVGKIPLNFQDWGITYLAISAHKLYAPKGVGVLVVRKNHLLPPMIYGGGHQQGLRSGTLNVSGIAGLGEACRLRGLEMEQDEKAIAILRDRLQNQLQAAIPDLVVNGDLNSRLSGNLHISIPDISNTAIIARVRQQLAISTGAACSSGVVAASHVLTAMNLSENIIDGALRIGIGKFTTTEEIEKASSLIISAINQIQSIK</sequence>
<dbReference type="InterPro" id="IPR015421">
    <property type="entry name" value="PyrdxlP-dep_Trfase_major"/>
</dbReference>
<protein>
    <submittedName>
        <fullName evidence="10">Cysteine desulfurase</fullName>
    </submittedName>
</protein>
<dbReference type="EMBL" id="JACJTB010000021">
    <property type="protein sequence ID" value="MBD2595945.1"/>
    <property type="molecule type" value="Genomic_DNA"/>
</dbReference>
<accession>A0ABR8FZC8</accession>
<dbReference type="RefSeq" id="WP_190968714.1">
    <property type="nucleotide sequence ID" value="NZ_JACJTB010000021.1"/>
</dbReference>
<evidence type="ECO:0000256" key="4">
    <source>
        <dbReference type="ARBA" id="ARBA00022723"/>
    </source>
</evidence>
<evidence type="ECO:0000256" key="8">
    <source>
        <dbReference type="ARBA" id="ARBA00050776"/>
    </source>
</evidence>
<comment type="cofactor">
    <cofactor evidence="1">
        <name>pyridoxal 5'-phosphate</name>
        <dbReference type="ChEBI" id="CHEBI:597326"/>
    </cofactor>
</comment>
<dbReference type="Proteomes" id="UP000603457">
    <property type="component" value="Unassembled WGS sequence"/>
</dbReference>
<keyword evidence="5" id="KW-0663">Pyridoxal phosphate</keyword>
<dbReference type="InterPro" id="IPR015422">
    <property type="entry name" value="PyrdxlP-dep_Trfase_small"/>
</dbReference>
<keyword evidence="4" id="KW-0479">Metal-binding</keyword>
<keyword evidence="3" id="KW-0808">Transferase</keyword>
<keyword evidence="7" id="KW-0411">Iron-sulfur</keyword>
<feature type="domain" description="Aminotransferase class V" evidence="9">
    <location>
        <begin position="5"/>
        <end position="366"/>
    </location>
</feature>
<evidence type="ECO:0000256" key="1">
    <source>
        <dbReference type="ARBA" id="ARBA00001933"/>
    </source>
</evidence>
<evidence type="ECO:0000256" key="3">
    <source>
        <dbReference type="ARBA" id="ARBA00022679"/>
    </source>
</evidence>
<reference evidence="10 11" key="1">
    <citation type="journal article" date="2020" name="ISME J.">
        <title>Comparative genomics reveals insights into cyanobacterial evolution and habitat adaptation.</title>
        <authorList>
            <person name="Chen M.Y."/>
            <person name="Teng W.K."/>
            <person name="Zhao L."/>
            <person name="Hu C.X."/>
            <person name="Zhou Y.K."/>
            <person name="Han B.P."/>
            <person name="Song L.R."/>
            <person name="Shu W.S."/>
        </authorList>
    </citation>
    <scope>NUCLEOTIDE SEQUENCE [LARGE SCALE GENOMIC DNA]</scope>
    <source>
        <strain evidence="10 11">FACHB-130</strain>
    </source>
</reference>
<keyword evidence="11" id="KW-1185">Reference proteome</keyword>
<dbReference type="InterPro" id="IPR016454">
    <property type="entry name" value="Cysteine_dSase"/>
</dbReference>
<dbReference type="InterPro" id="IPR015424">
    <property type="entry name" value="PyrdxlP-dep_Trfase"/>
</dbReference>
<comment type="caution">
    <text evidence="10">The sequence shown here is derived from an EMBL/GenBank/DDBJ whole genome shotgun (WGS) entry which is preliminary data.</text>
</comment>
<keyword evidence="6" id="KW-0408">Iron</keyword>
<evidence type="ECO:0000256" key="5">
    <source>
        <dbReference type="ARBA" id="ARBA00022898"/>
    </source>
</evidence>
<dbReference type="PANTHER" id="PTHR11601:SF34">
    <property type="entry name" value="CYSTEINE DESULFURASE"/>
    <property type="match status" value="1"/>
</dbReference>
<dbReference type="Pfam" id="PF00266">
    <property type="entry name" value="Aminotran_5"/>
    <property type="match status" value="1"/>
</dbReference>
<comment type="similarity">
    <text evidence="2">Belongs to the class-V pyridoxal-phosphate-dependent aminotransferase family. NifS/IscS subfamily.</text>
</comment>
<dbReference type="InterPro" id="IPR000192">
    <property type="entry name" value="Aminotrans_V_dom"/>
</dbReference>
<evidence type="ECO:0000256" key="2">
    <source>
        <dbReference type="ARBA" id="ARBA00006490"/>
    </source>
</evidence>
<proteinExistence type="inferred from homology"/>
<dbReference type="Gene3D" id="3.40.640.10">
    <property type="entry name" value="Type I PLP-dependent aspartate aminotransferase-like (Major domain)"/>
    <property type="match status" value="1"/>
</dbReference>
<evidence type="ECO:0000259" key="9">
    <source>
        <dbReference type="Pfam" id="PF00266"/>
    </source>
</evidence>
<dbReference type="SUPFAM" id="SSF53383">
    <property type="entry name" value="PLP-dependent transferases"/>
    <property type="match status" value="1"/>
</dbReference>
<evidence type="ECO:0000313" key="11">
    <source>
        <dbReference type="Proteomes" id="UP000603457"/>
    </source>
</evidence>
<dbReference type="PIRSF" id="PIRSF005572">
    <property type="entry name" value="NifS"/>
    <property type="match status" value="1"/>
</dbReference>
<name>A0ABR8FZC8_9NOSO</name>
<dbReference type="Gene3D" id="3.90.1150.10">
    <property type="entry name" value="Aspartate Aminotransferase, domain 1"/>
    <property type="match status" value="1"/>
</dbReference>